<dbReference type="PRINTS" id="PR00390">
    <property type="entry name" value="PHPHLIPASEC"/>
</dbReference>
<sequence length="623" mass="68822">MSEQIAKERIVPVLVEPTMTAAGGGKTSTTSLPAPSYSPIVLSHLQKIYESLSRVDPKHDFVKEIQSEDADIEVNDGNPIKSFPAFLDYMASPASTATRPLKDEDLSAPIADYFISSSHNTYLTGNQLYSNASTELYTNVLRRGCRCLEIDVWDGQEKPQSSAELRGEGDSGSSEYEHSISKTTSQEHKQLWSTRKHDDAEPNDGTGDIERHGHLRSISDHLGRLVRHQSLSKSHSVSGEAGSAVQASPTTNEPEAIYGEPRVLHGHTLTKEISFRDVCYAIRHSAFVTNDLPVIVSLEVHTSLKQQERMVEIINEAWKDLLVDVTPDLEGVHCALPNLGSLKRKILIKTKWSSPSLKEGEHTHPGGRSTPSATDAVANRETTLVAEPPEKEKSSKVLHALSRLAVYARGLDGLLTIIISRTEATIPTHVFSLSETDIKDMHENQKEALLNHNKNFMMRVFPSAMRVTSSNMDPSLFWKKGVQMVALNWQNFDMGMMLNEAMFAGRHGWVLKPQRYRGMQVNSSAKDIDRGGTAVNISIAIFAGQGLALPLGDSSPKDFHPYVTCQLHLSQDADIVPKNQKRGSEAKRYKLRTKASTGIDPDFGGEELTFPHATAIIEELSFL</sequence>
<dbReference type="InterPro" id="IPR000909">
    <property type="entry name" value="PLipase_C_PInositol-sp_X_dom"/>
</dbReference>
<evidence type="ECO:0000313" key="11">
    <source>
        <dbReference type="Proteomes" id="UP000243515"/>
    </source>
</evidence>
<dbReference type="PROSITE" id="PS50007">
    <property type="entry name" value="PIPLC_X_DOMAIN"/>
    <property type="match status" value="1"/>
</dbReference>
<dbReference type="Pfam" id="PF00388">
    <property type="entry name" value="PI-PLC-X"/>
    <property type="match status" value="1"/>
</dbReference>
<dbReference type="EC" id="3.1.4.11" evidence="7"/>
<comment type="caution">
    <text evidence="10">The sequence shown here is derived from an EMBL/GenBank/DDBJ whole genome shotgun (WGS) entry which is preliminary data.</text>
</comment>
<organism evidence="10 11">
    <name type="scientific">Elaphomyces granulatus</name>
    <dbReference type="NCBI Taxonomy" id="519963"/>
    <lineage>
        <taxon>Eukaryota</taxon>
        <taxon>Fungi</taxon>
        <taxon>Dikarya</taxon>
        <taxon>Ascomycota</taxon>
        <taxon>Pezizomycotina</taxon>
        <taxon>Eurotiomycetes</taxon>
        <taxon>Eurotiomycetidae</taxon>
        <taxon>Eurotiales</taxon>
        <taxon>Elaphomycetaceae</taxon>
        <taxon>Elaphomyces</taxon>
    </lineage>
</organism>
<feature type="region of interest" description="Disordered" evidence="8">
    <location>
        <begin position="156"/>
        <end position="214"/>
    </location>
</feature>
<name>A0A232M6Y8_9EURO</name>
<dbReference type="Gene3D" id="3.20.20.190">
    <property type="entry name" value="Phosphatidylinositol (PI) phosphodiesterase"/>
    <property type="match status" value="2"/>
</dbReference>
<evidence type="ECO:0000256" key="1">
    <source>
        <dbReference type="ARBA" id="ARBA00001195"/>
    </source>
</evidence>
<feature type="compositionally biased region" description="Basic and acidic residues" evidence="8">
    <location>
        <begin position="165"/>
        <end position="200"/>
    </location>
</feature>
<dbReference type="CDD" id="cd08598">
    <property type="entry name" value="PI-PLC1c_yeast"/>
    <property type="match status" value="1"/>
</dbReference>
<dbReference type="GO" id="GO:0004435">
    <property type="term" value="F:phosphatidylinositol-4,5-bisphosphate phospholipase C activity"/>
    <property type="evidence" value="ECO:0007669"/>
    <property type="project" value="UniProtKB-EC"/>
</dbReference>
<keyword evidence="11" id="KW-1185">Reference proteome</keyword>
<dbReference type="SMART" id="SM00148">
    <property type="entry name" value="PLCXc"/>
    <property type="match status" value="1"/>
</dbReference>
<evidence type="ECO:0000256" key="7">
    <source>
        <dbReference type="RuleBase" id="RU361133"/>
    </source>
</evidence>
<evidence type="ECO:0000256" key="3">
    <source>
        <dbReference type="ARBA" id="ARBA00022963"/>
    </source>
</evidence>
<feature type="non-terminal residue" evidence="10">
    <location>
        <position position="623"/>
    </location>
</feature>
<comment type="function">
    <text evidence="6">The production of the second messenger molecules diacylglycerol (DAG) and inositol 1,4,5-trisphosphate (IP3) is mediated by activated phosphatidylinositol-specific phospholipase C enzymes.</text>
</comment>
<accession>A0A232M6Y8</accession>
<feature type="region of interest" description="Disordered" evidence="8">
    <location>
        <begin position="356"/>
        <end position="375"/>
    </location>
</feature>
<keyword evidence="2 7" id="KW-0378">Hydrolase</keyword>
<evidence type="ECO:0000256" key="8">
    <source>
        <dbReference type="SAM" id="MobiDB-lite"/>
    </source>
</evidence>
<protein>
    <recommendedName>
        <fullName evidence="7">Phosphoinositide phospholipase C</fullName>
        <ecNumber evidence="7">3.1.4.11</ecNumber>
    </recommendedName>
</protein>
<dbReference type="SMART" id="SM00149">
    <property type="entry name" value="PLCYc"/>
    <property type="match status" value="1"/>
</dbReference>
<dbReference type="AlphaFoldDB" id="A0A232M6Y8"/>
<evidence type="ECO:0000256" key="2">
    <source>
        <dbReference type="ARBA" id="ARBA00022801"/>
    </source>
</evidence>
<dbReference type="OrthoDB" id="269822at2759"/>
<dbReference type="PANTHER" id="PTHR10336:SF82">
    <property type="entry name" value="PHOSPHOINOSITIDE PHOSPHOLIPASE C"/>
    <property type="match status" value="1"/>
</dbReference>
<evidence type="ECO:0000256" key="4">
    <source>
        <dbReference type="ARBA" id="ARBA00023098"/>
    </source>
</evidence>
<feature type="region of interest" description="Disordered" evidence="8">
    <location>
        <begin position="230"/>
        <end position="254"/>
    </location>
</feature>
<dbReference type="Pfam" id="PF00387">
    <property type="entry name" value="PI-PLC-Y"/>
    <property type="match status" value="1"/>
</dbReference>
<dbReference type="InterPro" id="IPR001192">
    <property type="entry name" value="PI-PLC_fam"/>
</dbReference>
<proteinExistence type="predicted"/>
<dbReference type="Proteomes" id="UP000243515">
    <property type="component" value="Unassembled WGS sequence"/>
</dbReference>
<dbReference type="GO" id="GO:0048015">
    <property type="term" value="P:phosphatidylinositol-mediated signaling"/>
    <property type="evidence" value="ECO:0007669"/>
    <property type="project" value="TreeGrafter"/>
</dbReference>
<dbReference type="GO" id="GO:0051209">
    <property type="term" value="P:release of sequestered calcium ion into cytosol"/>
    <property type="evidence" value="ECO:0007669"/>
    <property type="project" value="TreeGrafter"/>
</dbReference>
<keyword evidence="3 7" id="KW-0442">Lipid degradation</keyword>
<dbReference type="EMBL" id="NPHW01002130">
    <property type="protein sequence ID" value="OXV12098.1"/>
    <property type="molecule type" value="Genomic_DNA"/>
</dbReference>
<dbReference type="GO" id="GO:0016042">
    <property type="term" value="P:lipid catabolic process"/>
    <property type="evidence" value="ECO:0007669"/>
    <property type="project" value="UniProtKB-KW"/>
</dbReference>
<evidence type="ECO:0000256" key="6">
    <source>
        <dbReference type="ARBA" id="ARBA00059664"/>
    </source>
</evidence>
<feature type="domain" description="PI-PLC Y-box" evidence="9">
    <location>
        <begin position="401"/>
        <end position="517"/>
    </location>
</feature>
<dbReference type="InterPro" id="IPR017946">
    <property type="entry name" value="PLC-like_Pdiesterase_TIM-brl"/>
</dbReference>
<dbReference type="PANTHER" id="PTHR10336">
    <property type="entry name" value="PHOSPHOINOSITIDE-SPECIFIC PHOSPHOLIPASE C FAMILY PROTEIN"/>
    <property type="match status" value="1"/>
</dbReference>
<reference evidence="10 11" key="1">
    <citation type="journal article" date="2015" name="Environ. Microbiol.">
        <title>Metagenome sequence of Elaphomyces granulatus from sporocarp tissue reveals Ascomycota ectomycorrhizal fingerprints of genome expansion and a Proteobacteria-rich microbiome.</title>
        <authorList>
            <person name="Quandt C.A."/>
            <person name="Kohler A."/>
            <person name="Hesse C.N."/>
            <person name="Sharpton T.J."/>
            <person name="Martin F."/>
            <person name="Spatafora J.W."/>
        </authorList>
    </citation>
    <scope>NUCLEOTIDE SEQUENCE [LARGE SCALE GENOMIC DNA]</scope>
    <source>
        <strain evidence="10 11">OSC145934</strain>
    </source>
</reference>
<gene>
    <name evidence="10" type="ORF">Egran_00140</name>
</gene>
<evidence type="ECO:0000313" key="10">
    <source>
        <dbReference type="EMBL" id="OXV12098.1"/>
    </source>
</evidence>
<keyword evidence="5" id="KW-0807">Transducer</keyword>
<evidence type="ECO:0000259" key="9">
    <source>
        <dbReference type="PROSITE" id="PS50008"/>
    </source>
</evidence>
<evidence type="ECO:0000256" key="5">
    <source>
        <dbReference type="ARBA" id="ARBA00023224"/>
    </source>
</evidence>
<dbReference type="InterPro" id="IPR001711">
    <property type="entry name" value="PLipase_C_Pinositol-sp_Y"/>
</dbReference>
<comment type="catalytic activity">
    <reaction evidence="1 7">
        <text>a 1,2-diacyl-sn-glycero-3-phospho-(1D-myo-inositol-4,5-bisphosphate) + H2O = 1D-myo-inositol 1,4,5-trisphosphate + a 1,2-diacyl-sn-glycerol + H(+)</text>
        <dbReference type="Rhea" id="RHEA:33179"/>
        <dbReference type="ChEBI" id="CHEBI:15377"/>
        <dbReference type="ChEBI" id="CHEBI:15378"/>
        <dbReference type="ChEBI" id="CHEBI:17815"/>
        <dbReference type="ChEBI" id="CHEBI:58456"/>
        <dbReference type="ChEBI" id="CHEBI:203600"/>
        <dbReference type="EC" id="3.1.4.11"/>
    </reaction>
</comment>
<dbReference type="FunFam" id="3.20.20.190:FF:000039">
    <property type="entry name" value="Phosphoinositide phospholipase C"/>
    <property type="match status" value="1"/>
</dbReference>
<dbReference type="SUPFAM" id="SSF51695">
    <property type="entry name" value="PLC-like phosphodiesterases"/>
    <property type="match status" value="1"/>
</dbReference>
<dbReference type="PROSITE" id="PS50008">
    <property type="entry name" value="PIPLC_Y_DOMAIN"/>
    <property type="match status" value="1"/>
</dbReference>
<keyword evidence="4 7" id="KW-0443">Lipid metabolism</keyword>